<dbReference type="PANTHER" id="PTHR19957">
    <property type="entry name" value="SYNTAXIN"/>
    <property type="match status" value="1"/>
</dbReference>
<keyword evidence="3" id="KW-0472">Membrane</keyword>
<dbReference type="Gene3D" id="1.20.58.70">
    <property type="match status" value="1"/>
</dbReference>
<sequence length="313" mass="34683">MNNSFNGSFKIYVEQSNHNGNPNNVESGRGNDPYTLEKFVNDVDNVKEDIETVEKIYNSLKESHVNIKTARTAKIMKDLRSRMSMDLDYLLKLAKQINKKFDALVRANAALRKLPGSGTASTDDNSRASMIAGLSESLKLMMRNFQTLRSQMEIEQKQVIEGRYLTITGERATEEGIDHLILSEGSDNSLLQAMQEQGRGAVLDAVVEIHERRDAMREIRKTLMSLHQILLGMAAPVEVPQPNGGGGPPSPVENFMPAAPAPPAAKGHLNDYERETRRQAYSAIAVSFAITLGLIIALLVTERDLFTNKATLK</sequence>
<keyword evidence="6" id="KW-1185">Reference proteome</keyword>
<keyword evidence="2" id="KW-0175">Coiled coil</keyword>
<dbReference type="InterPro" id="IPR010989">
    <property type="entry name" value="SNARE"/>
</dbReference>
<organism evidence="5 6">
    <name type="scientific">Dorcoceras hygrometricum</name>
    <dbReference type="NCBI Taxonomy" id="472368"/>
    <lineage>
        <taxon>Eukaryota</taxon>
        <taxon>Viridiplantae</taxon>
        <taxon>Streptophyta</taxon>
        <taxon>Embryophyta</taxon>
        <taxon>Tracheophyta</taxon>
        <taxon>Spermatophyta</taxon>
        <taxon>Magnoliopsida</taxon>
        <taxon>eudicotyledons</taxon>
        <taxon>Gunneridae</taxon>
        <taxon>Pentapetalae</taxon>
        <taxon>asterids</taxon>
        <taxon>lamiids</taxon>
        <taxon>Lamiales</taxon>
        <taxon>Gesneriaceae</taxon>
        <taxon>Didymocarpoideae</taxon>
        <taxon>Trichosporeae</taxon>
        <taxon>Loxocarpinae</taxon>
        <taxon>Dorcoceras</taxon>
    </lineage>
</organism>
<dbReference type="GO" id="GO:0000149">
    <property type="term" value="F:SNARE binding"/>
    <property type="evidence" value="ECO:0007669"/>
    <property type="project" value="TreeGrafter"/>
</dbReference>
<dbReference type="GO" id="GO:0031201">
    <property type="term" value="C:SNARE complex"/>
    <property type="evidence" value="ECO:0007669"/>
    <property type="project" value="TreeGrafter"/>
</dbReference>
<feature type="coiled-coil region" evidence="2">
    <location>
        <begin position="36"/>
        <end position="63"/>
    </location>
</feature>
<feature type="transmembrane region" description="Helical" evidence="3">
    <location>
        <begin position="280"/>
        <end position="300"/>
    </location>
</feature>
<dbReference type="GO" id="GO:0012505">
    <property type="term" value="C:endomembrane system"/>
    <property type="evidence" value="ECO:0007669"/>
    <property type="project" value="TreeGrafter"/>
</dbReference>
<dbReference type="GO" id="GO:0005484">
    <property type="term" value="F:SNAP receptor activity"/>
    <property type="evidence" value="ECO:0007669"/>
    <property type="project" value="TreeGrafter"/>
</dbReference>
<dbReference type="GO" id="GO:0006886">
    <property type="term" value="P:intracellular protein transport"/>
    <property type="evidence" value="ECO:0007669"/>
    <property type="project" value="TreeGrafter"/>
</dbReference>
<evidence type="ECO:0000256" key="3">
    <source>
        <dbReference type="SAM" id="Phobius"/>
    </source>
</evidence>
<keyword evidence="1" id="KW-0813">Transport</keyword>
<dbReference type="EMBL" id="KQ991552">
    <property type="protein sequence ID" value="KZV51982.1"/>
    <property type="molecule type" value="Genomic_DNA"/>
</dbReference>
<dbReference type="PANTHER" id="PTHR19957:SF251">
    <property type="entry name" value="SYNTAXIN-RELATED PROTEIN KNOLLE"/>
    <property type="match status" value="1"/>
</dbReference>
<evidence type="ECO:0000313" key="5">
    <source>
        <dbReference type="EMBL" id="KZV51982.1"/>
    </source>
</evidence>
<evidence type="ECO:0000259" key="4">
    <source>
        <dbReference type="SMART" id="SM00503"/>
    </source>
</evidence>
<proteinExistence type="predicted"/>
<dbReference type="GO" id="GO:0005886">
    <property type="term" value="C:plasma membrane"/>
    <property type="evidence" value="ECO:0007669"/>
    <property type="project" value="TreeGrafter"/>
</dbReference>
<evidence type="ECO:0000313" key="6">
    <source>
        <dbReference type="Proteomes" id="UP000250235"/>
    </source>
</evidence>
<accession>A0A2Z7CXY5</accession>
<dbReference type="SMART" id="SM00503">
    <property type="entry name" value="SynN"/>
    <property type="match status" value="1"/>
</dbReference>
<name>A0A2Z7CXY5_9LAMI</name>
<gene>
    <name evidence="5" type="ORF">F511_08592</name>
</gene>
<keyword evidence="3" id="KW-0812">Transmembrane</keyword>
<evidence type="ECO:0000256" key="1">
    <source>
        <dbReference type="ARBA" id="ARBA00022927"/>
    </source>
</evidence>
<evidence type="ECO:0000256" key="2">
    <source>
        <dbReference type="SAM" id="Coils"/>
    </source>
</evidence>
<dbReference type="GO" id="GO:0048278">
    <property type="term" value="P:vesicle docking"/>
    <property type="evidence" value="ECO:0007669"/>
    <property type="project" value="TreeGrafter"/>
</dbReference>
<dbReference type="Proteomes" id="UP000250235">
    <property type="component" value="Unassembled WGS sequence"/>
</dbReference>
<keyword evidence="3" id="KW-1133">Transmembrane helix</keyword>
<dbReference type="AlphaFoldDB" id="A0A2Z7CXY5"/>
<dbReference type="OrthoDB" id="909709at2759"/>
<reference evidence="5 6" key="1">
    <citation type="journal article" date="2015" name="Proc. Natl. Acad. Sci. U.S.A.">
        <title>The resurrection genome of Boea hygrometrica: A blueprint for survival of dehydration.</title>
        <authorList>
            <person name="Xiao L."/>
            <person name="Yang G."/>
            <person name="Zhang L."/>
            <person name="Yang X."/>
            <person name="Zhao S."/>
            <person name="Ji Z."/>
            <person name="Zhou Q."/>
            <person name="Hu M."/>
            <person name="Wang Y."/>
            <person name="Chen M."/>
            <person name="Xu Y."/>
            <person name="Jin H."/>
            <person name="Xiao X."/>
            <person name="Hu G."/>
            <person name="Bao F."/>
            <person name="Hu Y."/>
            <person name="Wan P."/>
            <person name="Li L."/>
            <person name="Deng X."/>
            <person name="Kuang T."/>
            <person name="Xiang C."/>
            <person name="Zhu J.K."/>
            <person name="Oliver M.J."/>
            <person name="He Y."/>
        </authorList>
    </citation>
    <scope>NUCLEOTIDE SEQUENCE [LARGE SCALE GENOMIC DNA]</scope>
    <source>
        <strain evidence="6">cv. XS01</strain>
    </source>
</reference>
<dbReference type="GO" id="GO:0006906">
    <property type="term" value="P:vesicle fusion"/>
    <property type="evidence" value="ECO:0007669"/>
    <property type="project" value="TreeGrafter"/>
</dbReference>
<keyword evidence="1" id="KW-0653">Protein transport</keyword>
<protein>
    <submittedName>
        <fullName evidence="5">Syntaxin 125 family protein</fullName>
    </submittedName>
</protein>
<feature type="domain" description="Syntaxin N-terminal" evidence="4">
    <location>
        <begin position="31"/>
        <end position="157"/>
    </location>
</feature>
<dbReference type="Pfam" id="PF00804">
    <property type="entry name" value="Syntaxin"/>
    <property type="match status" value="1"/>
</dbReference>
<dbReference type="InterPro" id="IPR045242">
    <property type="entry name" value="Syntaxin"/>
</dbReference>
<dbReference type="SUPFAM" id="SSF47661">
    <property type="entry name" value="t-snare proteins"/>
    <property type="match status" value="1"/>
</dbReference>
<dbReference type="InterPro" id="IPR006011">
    <property type="entry name" value="Syntaxin_N"/>
</dbReference>
<dbReference type="GO" id="GO:0006887">
    <property type="term" value="P:exocytosis"/>
    <property type="evidence" value="ECO:0007669"/>
    <property type="project" value="TreeGrafter"/>
</dbReference>